<gene>
    <name evidence="1" type="ORF">HMPREF9370_0036</name>
</gene>
<sequence>MFFVDVSILYSETQCLSENGQRGFLRSQNIFSDRHCAVAGA</sequence>
<proteinExistence type="predicted"/>
<organism evidence="1 2">
    <name type="scientific">Neisseria wadsworthii 9715</name>
    <dbReference type="NCBI Taxonomy" id="1030841"/>
    <lineage>
        <taxon>Bacteria</taxon>
        <taxon>Pseudomonadati</taxon>
        <taxon>Pseudomonadota</taxon>
        <taxon>Betaproteobacteria</taxon>
        <taxon>Neisseriales</taxon>
        <taxon>Neisseriaceae</taxon>
        <taxon>Neisseria</taxon>
    </lineage>
</organism>
<evidence type="ECO:0000313" key="1">
    <source>
        <dbReference type="EMBL" id="EGZ51285.1"/>
    </source>
</evidence>
<dbReference type="Proteomes" id="UP000005336">
    <property type="component" value="Unassembled WGS sequence"/>
</dbReference>
<dbReference type="HOGENOM" id="CLU_3273321_0_0_4"/>
<reference evidence="1 2" key="1">
    <citation type="submission" date="2011-06" db="EMBL/GenBank/DDBJ databases">
        <authorList>
            <person name="Muzny D."/>
            <person name="Qin X."/>
            <person name="Deng J."/>
            <person name="Jiang H."/>
            <person name="Liu Y."/>
            <person name="Qu J."/>
            <person name="Song X.-Z."/>
            <person name="Zhang L."/>
            <person name="Thornton R."/>
            <person name="Coyle M."/>
            <person name="Francisco L."/>
            <person name="Jackson L."/>
            <person name="Javaid M."/>
            <person name="Korchina V."/>
            <person name="Kovar C."/>
            <person name="Mata R."/>
            <person name="Mathew T."/>
            <person name="Ngo R."/>
            <person name="Nguyen L."/>
            <person name="Nguyen N."/>
            <person name="Okwuonu G."/>
            <person name="Ongeri F."/>
            <person name="Pham C."/>
            <person name="Simmons D."/>
            <person name="Wilczek-Boney K."/>
            <person name="Hale W."/>
            <person name="Jakkamsetti A."/>
            <person name="Pham P."/>
            <person name="Ruth R."/>
            <person name="San Lucas F."/>
            <person name="Warren J."/>
            <person name="Zhang J."/>
            <person name="Zhao Z."/>
            <person name="Zhou C."/>
            <person name="Zhu D."/>
            <person name="Lee S."/>
            <person name="Bess C."/>
            <person name="Blankenburg K."/>
            <person name="Forbes L."/>
            <person name="Fu Q."/>
            <person name="Gubbala S."/>
            <person name="Hirani K."/>
            <person name="Jayaseelan J.C."/>
            <person name="Lara F."/>
            <person name="Munidasa M."/>
            <person name="Palculict T."/>
            <person name="Patil S."/>
            <person name="Pu L.-L."/>
            <person name="Saada N."/>
            <person name="Tang L."/>
            <person name="Weissenberger G."/>
            <person name="Zhu Y."/>
            <person name="Hemphill L."/>
            <person name="Shang Y."/>
            <person name="Youmans B."/>
            <person name="Ayvaz T."/>
            <person name="Ross M."/>
            <person name="Santibanez J."/>
            <person name="Aqrawi P."/>
            <person name="Gross S."/>
            <person name="Joshi V."/>
            <person name="Fowler G."/>
            <person name="Nazareth L."/>
            <person name="Reid J."/>
            <person name="Worley K."/>
            <person name="Petrosino J."/>
            <person name="Highlander S."/>
            <person name="Gibbs R."/>
        </authorList>
    </citation>
    <scope>NUCLEOTIDE SEQUENCE [LARGE SCALE GENOMIC DNA]</scope>
    <source>
        <strain evidence="1 2">9715</strain>
    </source>
</reference>
<evidence type="ECO:0000313" key="2">
    <source>
        <dbReference type="Proteomes" id="UP000005336"/>
    </source>
</evidence>
<dbReference type="PATRIC" id="fig|1030841.3.peg.37"/>
<protein>
    <submittedName>
        <fullName evidence="1">Uncharacterized protein</fullName>
    </submittedName>
</protein>
<comment type="caution">
    <text evidence="1">The sequence shown here is derived from an EMBL/GenBank/DDBJ whole genome shotgun (WGS) entry which is preliminary data.</text>
</comment>
<name>G4CLS7_9NEIS</name>
<dbReference type="EMBL" id="AGAZ01000002">
    <property type="protein sequence ID" value="EGZ51285.1"/>
    <property type="molecule type" value="Genomic_DNA"/>
</dbReference>
<keyword evidence="2" id="KW-1185">Reference proteome</keyword>
<dbReference type="AlphaFoldDB" id="G4CLS7"/>
<accession>G4CLS7</accession>